<reference evidence="4" key="2">
    <citation type="submission" date="2015-01" db="EMBL/GenBank/DDBJ databases">
        <title>Evolutionary Origins and Diversification of the Mycorrhizal Mutualists.</title>
        <authorList>
            <consortium name="DOE Joint Genome Institute"/>
            <consortium name="Mycorrhizal Genomics Consortium"/>
            <person name="Kohler A."/>
            <person name="Kuo A."/>
            <person name="Nagy L.G."/>
            <person name="Floudas D."/>
            <person name="Copeland A."/>
            <person name="Barry K.W."/>
            <person name="Cichocki N."/>
            <person name="Veneault-Fourrey C."/>
            <person name="LaButti K."/>
            <person name="Lindquist E.A."/>
            <person name="Lipzen A."/>
            <person name="Lundell T."/>
            <person name="Morin E."/>
            <person name="Murat C."/>
            <person name="Riley R."/>
            <person name="Ohm R."/>
            <person name="Sun H."/>
            <person name="Tunlid A."/>
            <person name="Henrissat B."/>
            <person name="Grigoriev I.V."/>
            <person name="Hibbett D.S."/>
            <person name="Martin F."/>
        </authorList>
    </citation>
    <scope>NUCLEOTIDE SEQUENCE [LARGE SCALE GENOMIC DNA]</scope>
    <source>
        <strain evidence="4">F 1598</strain>
    </source>
</reference>
<accession>A0A0C3CR83</accession>
<keyword evidence="4" id="KW-1185">Reference proteome</keyword>
<dbReference type="InParanoid" id="A0A0C3CR83"/>
<feature type="domain" description="BHLH" evidence="2">
    <location>
        <begin position="98"/>
        <end position="170"/>
    </location>
</feature>
<feature type="compositionally biased region" description="Polar residues" evidence="1">
    <location>
        <begin position="332"/>
        <end position="342"/>
    </location>
</feature>
<feature type="region of interest" description="Disordered" evidence="1">
    <location>
        <begin position="124"/>
        <end position="150"/>
    </location>
</feature>
<feature type="region of interest" description="Disordered" evidence="1">
    <location>
        <begin position="285"/>
        <end position="351"/>
    </location>
</feature>
<gene>
    <name evidence="3" type="ORF">PILCRDRAFT_810164</name>
</gene>
<dbReference type="InterPro" id="IPR036638">
    <property type="entry name" value="HLH_DNA-bd_sf"/>
</dbReference>
<dbReference type="PANTHER" id="PTHR46266:SF4">
    <property type="entry name" value="TRANSCRIPTION FACTOR TT8"/>
    <property type="match status" value="1"/>
</dbReference>
<dbReference type="Gene3D" id="4.10.280.10">
    <property type="entry name" value="Helix-loop-helix DNA-binding domain"/>
    <property type="match status" value="1"/>
</dbReference>
<dbReference type="SMART" id="SM00353">
    <property type="entry name" value="HLH"/>
    <property type="match status" value="1"/>
</dbReference>
<evidence type="ECO:0000259" key="2">
    <source>
        <dbReference type="PROSITE" id="PS50888"/>
    </source>
</evidence>
<evidence type="ECO:0000256" key="1">
    <source>
        <dbReference type="SAM" id="MobiDB-lite"/>
    </source>
</evidence>
<sequence>MSLLRPIAPRDDMPRNQTDLYAASCNPPRQAKRLRSDSMPTNDIPPPSPSTLKGLSKPGRSAPSSPVVDPTRVNADSLASKRRGRKPNTSSRAAREAQRKMNHSIIEKARRTKINDALATLRVLVPPQHKRSQDDDDEYESTNEGKGKKGDEKEFKLDVLVRTVSFLQELTEKVKMLEHGCCAKCAKRGSQKRKRDDVEEIDAFGDETQGDPEDFELASESGTQTSVLNAGHDTTSMSATRLPPIASWLHPSIDPSNLVFTPTQSPRMIASFKNDSHVINQLPSPPTSTHFHPSITASIPPALTLPSPRTSGSVKSPITSTRAPSVGHPESAKTSPMLSPTRTAEDESAASMLLHISSSSYKSSSSSERSYSAEYQLDSAGGLREHMQPLTPSSMLGLRRDG</sequence>
<dbReference type="PANTHER" id="PTHR46266">
    <property type="entry name" value="TRANSCRIPTION FACTOR TT8"/>
    <property type="match status" value="1"/>
</dbReference>
<evidence type="ECO:0000313" key="3">
    <source>
        <dbReference type="EMBL" id="KIM92152.1"/>
    </source>
</evidence>
<evidence type="ECO:0000313" key="4">
    <source>
        <dbReference type="Proteomes" id="UP000054166"/>
    </source>
</evidence>
<dbReference type="STRING" id="765440.A0A0C3CR83"/>
<feature type="region of interest" description="Disordered" evidence="1">
    <location>
        <begin position="1"/>
        <end position="111"/>
    </location>
</feature>
<dbReference type="AlphaFoldDB" id="A0A0C3CR83"/>
<organism evidence="3 4">
    <name type="scientific">Piloderma croceum (strain F 1598)</name>
    <dbReference type="NCBI Taxonomy" id="765440"/>
    <lineage>
        <taxon>Eukaryota</taxon>
        <taxon>Fungi</taxon>
        <taxon>Dikarya</taxon>
        <taxon>Basidiomycota</taxon>
        <taxon>Agaricomycotina</taxon>
        <taxon>Agaricomycetes</taxon>
        <taxon>Agaricomycetidae</taxon>
        <taxon>Atheliales</taxon>
        <taxon>Atheliaceae</taxon>
        <taxon>Piloderma</taxon>
    </lineage>
</organism>
<dbReference type="HOGENOM" id="CLU_049479_0_0_1"/>
<dbReference type="InterPro" id="IPR011598">
    <property type="entry name" value="bHLH_dom"/>
</dbReference>
<dbReference type="PROSITE" id="PS50888">
    <property type="entry name" value="BHLH"/>
    <property type="match status" value="1"/>
</dbReference>
<dbReference type="CDD" id="cd11393">
    <property type="entry name" value="bHLH_AtbHLH_like"/>
    <property type="match status" value="1"/>
</dbReference>
<feature type="compositionally biased region" description="Polar residues" evidence="1">
    <location>
        <begin position="307"/>
        <end position="323"/>
    </location>
</feature>
<dbReference type="InterPro" id="IPR045239">
    <property type="entry name" value="bHLH95_bHLH"/>
</dbReference>
<dbReference type="Proteomes" id="UP000054166">
    <property type="component" value="Unassembled WGS sequence"/>
</dbReference>
<feature type="compositionally biased region" description="Basic and acidic residues" evidence="1">
    <location>
        <begin position="93"/>
        <end position="109"/>
    </location>
</feature>
<name>A0A0C3CR83_PILCF</name>
<protein>
    <recommendedName>
        <fullName evidence="2">BHLH domain-containing protein</fullName>
    </recommendedName>
</protein>
<proteinExistence type="predicted"/>
<feature type="region of interest" description="Disordered" evidence="1">
    <location>
        <begin position="380"/>
        <end position="402"/>
    </location>
</feature>
<dbReference type="GO" id="GO:0046983">
    <property type="term" value="F:protein dimerization activity"/>
    <property type="evidence" value="ECO:0007669"/>
    <property type="project" value="InterPro"/>
</dbReference>
<dbReference type="SUPFAM" id="SSF47459">
    <property type="entry name" value="HLH, helix-loop-helix DNA-binding domain"/>
    <property type="match status" value="1"/>
</dbReference>
<dbReference type="OrthoDB" id="690068at2759"/>
<dbReference type="Pfam" id="PF00010">
    <property type="entry name" value="HLH"/>
    <property type="match status" value="1"/>
</dbReference>
<reference evidence="3 4" key="1">
    <citation type="submission" date="2014-04" db="EMBL/GenBank/DDBJ databases">
        <authorList>
            <consortium name="DOE Joint Genome Institute"/>
            <person name="Kuo A."/>
            <person name="Tarkka M."/>
            <person name="Buscot F."/>
            <person name="Kohler A."/>
            <person name="Nagy L.G."/>
            <person name="Floudas D."/>
            <person name="Copeland A."/>
            <person name="Barry K.W."/>
            <person name="Cichocki N."/>
            <person name="Veneault-Fourrey C."/>
            <person name="LaButti K."/>
            <person name="Lindquist E.A."/>
            <person name="Lipzen A."/>
            <person name="Lundell T."/>
            <person name="Morin E."/>
            <person name="Murat C."/>
            <person name="Sun H."/>
            <person name="Tunlid A."/>
            <person name="Henrissat B."/>
            <person name="Grigoriev I.V."/>
            <person name="Hibbett D.S."/>
            <person name="Martin F."/>
            <person name="Nordberg H.P."/>
            <person name="Cantor M.N."/>
            <person name="Hua S.X."/>
        </authorList>
    </citation>
    <scope>NUCLEOTIDE SEQUENCE [LARGE SCALE GENOMIC DNA]</scope>
    <source>
        <strain evidence="3 4">F 1598</strain>
    </source>
</reference>
<dbReference type="EMBL" id="KN832970">
    <property type="protein sequence ID" value="KIM92152.1"/>
    <property type="molecule type" value="Genomic_DNA"/>
</dbReference>